<dbReference type="Proteomes" id="UP000228906">
    <property type="component" value="Unassembled WGS sequence"/>
</dbReference>
<sequence length="117" mass="13334">MQHQKQNRKFSRTRDQRAALLAGLAHNFFLRGKMKTTQAKAKETRRLVERLITKAKKGDLASRRILLRYLPPALVKKVVEEIAPLYQTRPGGYTRIIHLGGRKSDGALMAILELVKS</sequence>
<evidence type="ECO:0000256" key="1">
    <source>
        <dbReference type="ARBA" id="ARBA00008777"/>
    </source>
</evidence>
<dbReference type="GO" id="GO:0006412">
    <property type="term" value="P:translation"/>
    <property type="evidence" value="ECO:0007669"/>
    <property type="project" value="InterPro"/>
</dbReference>
<comment type="caution">
    <text evidence="7">The sequence shown here is derived from an EMBL/GenBank/DDBJ whole genome shotgun (WGS) entry which is preliminary data.</text>
</comment>
<dbReference type="GO" id="GO:0003735">
    <property type="term" value="F:structural constituent of ribosome"/>
    <property type="evidence" value="ECO:0007669"/>
    <property type="project" value="InterPro"/>
</dbReference>
<proteinExistence type="inferred from homology"/>
<dbReference type="AlphaFoldDB" id="A0A2H0V0I8"/>
<evidence type="ECO:0000256" key="3">
    <source>
        <dbReference type="ARBA" id="ARBA00023274"/>
    </source>
</evidence>
<evidence type="ECO:0000256" key="5">
    <source>
        <dbReference type="RuleBase" id="RU000660"/>
    </source>
</evidence>
<evidence type="ECO:0000256" key="2">
    <source>
        <dbReference type="ARBA" id="ARBA00022980"/>
    </source>
</evidence>
<dbReference type="EMBL" id="PFAV01000003">
    <property type="protein sequence ID" value="PIR91850.1"/>
    <property type="molecule type" value="Genomic_DNA"/>
</dbReference>
<dbReference type="PANTHER" id="PTHR14413:SF16">
    <property type="entry name" value="LARGE RIBOSOMAL SUBUNIT PROTEIN BL17M"/>
    <property type="match status" value="1"/>
</dbReference>
<organism evidence="7 8">
    <name type="scientific">bacterium (Candidatus Gribaldobacteria) CG10_big_fil_rev_8_21_14_0_10_41_12</name>
    <dbReference type="NCBI Taxonomy" id="2014277"/>
    <lineage>
        <taxon>Bacteria</taxon>
        <taxon>Candidatus Gribaldobacteria</taxon>
    </lineage>
</organism>
<gene>
    <name evidence="7" type="ORF">COU03_00310</name>
</gene>
<dbReference type="InterPro" id="IPR036373">
    <property type="entry name" value="Ribosomal_bL17_sf"/>
</dbReference>
<reference evidence="8" key="1">
    <citation type="submission" date="2017-09" db="EMBL/GenBank/DDBJ databases">
        <title>Depth-based differentiation of microbial function through sediment-hosted aquifers and enrichment of novel symbionts in the deep terrestrial subsurface.</title>
        <authorList>
            <person name="Probst A.J."/>
            <person name="Ladd B."/>
            <person name="Jarett J.K."/>
            <person name="Geller-Mcgrath D.E."/>
            <person name="Sieber C.M.K."/>
            <person name="Emerson J.B."/>
            <person name="Anantharaman K."/>
            <person name="Thomas B.C."/>
            <person name="Malmstrom R."/>
            <person name="Stieglmeier M."/>
            <person name="Klingl A."/>
            <person name="Woyke T."/>
            <person name="Ryan C.M."/>
            <person name="Banfield J.F."/>
        </authorList>
    </citation>
    <scope>NUCLEOTIDE SEQUENCE [LARGE SCALE GENOMIC DNA]</scope>
</reference>
<dbReference type="Gene3D" id="3.90.1030.10">
    <property type="entry name" value="Ribosomal protein L17"/>
    <property type="match status" value="1"/>
</dbReference>
<keyword evidence="2 5" id="KW-0689">Ribosomal protein</keyword>
<dbReference type="Pfam" id="PF01196">
    <property type="entry name" value="Ribosomal_L17"/>
    <property type="match status" value="1"/>
</dbReference>
<name>A0A2H0V0I8_9BACT</name>
<evidence type="ECO:0000313" key="8">
    <source>
        <dbReference type="Proteomes" id="UP000228906"/>
    </source>
</evidence>
<accession>A0A2H0V0I8</accession>
<dbReference type="GO" id="GO:0022625">
    <property type="term" value="C:cytosolic large ribosomal subunit"/>
    <property type="evidence" value="ECO:0007669"/>
    <property type="project" value="TreeGrafter"/>
</dbReference>
<protein>
    <recommendedName>
        <fullName evidence="4 6">50S ribosomal protein L17</fullName>
    </recommendedName>
</protein>
<evidence type="ECO:0000256" key="6">
    <source>
        <dbReference type="RuleBase" id="RU000661"/>
    </source>
</evidence>
<dbReference type="NCBIfam" id="TIGR00059">
    <property type="entry name" value="L17"/>
    <property type="match status" value="1"/>
</dbReference>
<dbReference type="InterPro" id="IPR000456">
    <property type="entry name" value="Ribosomal_bL17"/>
</dbReference>
<dbReference type="SUPFAM" id="SSF64263">
    <property type="entry name" value="Prokaryotic ribosomal protein L17"/>
    <property type="match status" value="1"/>
</dbReference>
<comment type="similarity">
    <text evidence="1 5">Belongs to the bacterial ribosomal protein bL17 family.</text>
</comment>
<keyword evidence="3 5" id="KW-0687">Ribonucleoprotein</keyword>
<evidence type="ECO:0000313" key="7">
    <source>
        <dbReference type="EMBL" id="PIR91850.1"/>
    </source>
</evidence>
<evidence type="ECO:0000256" key="4">
    <source>
        <dbReference type="ARBA" id="ARBA00035494"/>
    </source>
</evidence>
<dbReference type="PANTHER" id="PTHR14413">
    <property type="entry name" value="RIBOSOMAL PROTEIN L17"/>
    <property type="match status" value="1"/>
</dbReference>